<reference evidence="2" key="1">
    <citation type="submission" date="2016-01" db="EMBL/GenBank/DDBJ databases">
        <authorList>
            <person name="Peeters C."/>
        </authorList>
    </citation>
    <scope>NUCLEOTIDE SEQUENCE [LARGE SCALE GENOMIC DNA]</scope>
    <source>
        <strain evidence="2">LMG 29325</strain>
    </source>
</reference>
<dbReference type="EMBL" id="FCOJ02000060">
    <property type="protein sequence ID" value="SAK86912.1"/>
    <property type="molecule type" value="Genomic_DNA"/>
</dbReference>
<feature type="chain" id="PRO_5007623510" evidence="1">
    <location>
        <begin position="26"/>
        <end position="123"/>
    </location>
</feature>
<keyword evidence="3" id="KW-1185">Reference proteome</keyword>
<dbReference type="OrthoDB" id="9135037at2"/>
<dbReference type="SUPFAM" id="SSF51182">
    <property type="entry name" value="RmlC-like cupins"/>
    <property type="match status" value="1"/>
</dbReference>
<comment type="caution">
    <text evidence="2">The sequence shown here is derived from an EMBL/GenBank/DDBJ whole genome shotgun (WGS) entry which is preliminary data.</text>
</comment>
<dbReference type="InterPro" id="IPR011051">
    <property type="entry name" value="RmlC_Cupin_sf"/>
</dbReference>
<feature type="signal peptide" evidence="1">
    <location>
        <begin position="1"/>
        <end position="25"/>
    </location>
</feature>
<gene>
    <name evidence="2" type="ORF">AWB82_05937</name>
</gene>
<dbReference type="Gene3D" id="2.60.120.10">
    <property type="entry name" value="Jelly Rolls"/>
    <property type="match status" value="1"/>
</dbReference>
<dbReference type="RefSeq" id="WP_086972903.1">
    <property type="nucleotide sequence ID" value="NZ_FCOJ02000060.1"/>
</dbReference>
<accession>A0A158CWZ5</accession>
<proteinExistence type="predicted"/>
<name>A0A158CWZ5_9BURK</name>
<sequence>MAATIRTAVLLSAWAMAFGSGAAGAQDTGPTPKMAERVLVDNERVKVAENIFAPGAESPSIERPYRVVRALKGGKFQRIYPDGKKESGEYQTGQVGAFGASPAYIFKNTGDRELVLYVVYIKK</sequence>
<organism evidence="2 3">
    <name type="scientific">Caballeronia glebae</name>
    <dbReference type="NCBI Taxonomy" id="1777143"/>
    <lineage>
        <taxon>Bacteria</taxon>
        <taxon>Pseudomonadati</taxon>
        <taxon>Pseudomonadota</taxon>
        <taxon>Betaproteobacteria</taxon>
        <taxon>Burkholderiales</taxon>
        <taxon>Burkholderiaceae</taxon>
        <taxon>Caballeronia</taxon>
    </lineage>
</organism>
<evidence type="ECO:0000256" key="1">
    <source>
        <dbReference type="SAM" id="SignalP"/>
    </source>
</evidence>
<dbReference type="Proteomes" id="UP000054596">
    <property type="component" value="Unassembled WGS sequence"/>
</dbReference>
<evidence type="ECO:0000313" key="3">
    <source>
        <dbReference type="Proteomes" id="UP000054596"/>
    </source>
</evidence>
<evidence type="ECO:0000313" key="2">
    <source>
        <dbReference type="EMBL" id="SAK86912.1"/>
    </source>
</evidence>
<dbReference type="AlphaFoldDB" id="A0A158CWZ5"/>
<protein>
    <submittedName>
        <fullName evidence="2">Uncharacterized protein</fullName>
    </submittedName>
</protein>
<keyword evidence="1" id="KW-0732">Signal</keyword>
<dbReference type="InterPro" id="IPR014710">
    <property type="entry name" value="RmlC-like_jellyroll"/>
</dbReference>